<comment type="caution">
    <text evidence="2">The sequence shown here is derived from an EMBL/GenBank/DDBJ whole genome shotgun (WGS) entry which is preliminary data.</text>
</comment>
<organism evidence="2 3">
    <name type="scientific">Liparis tanakae</name>
    <name type="common">Tanaka's snailfish</name>
    <dbReference type="NCBI Taxonomy" id="230148"/>
    <lineage>
        <taxon>Eukaryota</taxon>
        <taxon>Metazoa</taxon>
        <taxon>Chordata</taxon>
        <taxon>Craniata</taxon>
        <taxon>Vertebrata</taxon>
        <taxon>Euteleostomi</taxon>
        <taxon>Actinopterygii</taxon>
        <taxon>Neopterygii</taxon>
        <taxon>Teleostei</taxon>
        <taxon>Neoteleostei</taxon>
        <taxon>Acanthomorphata</taxon>
        <taxon>Eupercaria</taxon>
        <taxon>Perciformes</taxon>
        <taxon>Cottioidei</taxon>
        <taxon>Cottales</taxon>
        <taxon>Liparidae</taxon>
        <taxon>Liparis</taxon>
    </lineage>
</organism>
<dbReference type="Proteomes" id="UP000314294">
    <property type="component" value="Unassembled WGS sequence"/>
</dbReference>
<proteinExistence type="predicted"/>
<reference evidence="2 3" key="1">
    <citation type="submission" date="2019-03" db="EMBL/GenBank/DDBJ databases">
        <title>First draft genome of Liparis tanakae, snailfish: a comprehensive survey of snailfish specific genes.</title>
        <authorList>
            <person name="Kim W."/>
            <person name="Song I."/>
            <person name="Jeong J.-H."/>
            <person name="Kim D."/>
            <person name="Kim S."/>
            <person name="Ryu S."/>
            <person name="Song J.Y."/>
            <person name="Lee S.K."/>
        </authorList>
    </citation>
    <scope>NUCLEOTIDE SEQUENCE [LARGE SCALE GENOMIC DNA]</scope>
    <source>
        <tissue evidence="2">Muscle</tissue>
    </source>
</reference>
<name>A0A4Z2E5U3_9TELE</name>
<gene>
    <name evidence="2" type="ORF">EYF80_065719</name>
</gene>
<sequence length="60" mass="6538">MKQQLDRWEEPLVGGGAPQHLGVDPLTCGQLEAQQTATRLHFLSAGSRPADLQTCRPVDL</sequence>
<evidence type="ECO:0000313" key="3">
    <source>
        <dbReference type="Proteomes" id="UP000314294"/>
    </source>
</evidence>
<feature type="region of interest" description="Disordered" evidence="1">
    <location>
        <begin position="1"/>
        <end position="20"/>
    </location>
</feature>
<dbReference type="AlphaFoldDB" id="A0A4Z2E5U3"/>
<keyword evidence="3" id="KW-1185">Reference proteome</keyword>
<dbReference type="EMBL" id="SRLO01016230">
    <property type="protein sequence ID" value="TNN24158.1"/>
    <property type="molecule type" value="Genomic_DNA"/>
</dbReference>
<accession>A0A4Z2E5U3</accession>
<evidence type="ECO:0000313" key="2">
    <source>
        <dbReference type="EMBL" id="TNN24158.1"/>
    </source>
</evidence>
<feature type="compositionally biased region" description="Basic and acidic residues" evidence="1">
    <location>
        <begin position="1"/>
        <end position="10"/>
    </location>
</feature>
<protein>
    <submittedName>
        <fullName evidence="2">Uncharacterized protein</fullName>
    </submittedName>
</protein>
<evidence type="ECO:0000256" key="1">
    <source>
        <dbReference type="SAM" id="MobiDB-lite"/>
    </source>
</evidence>